<dbReference type="AlphaFoldDB" id="A0AAV4M9A1"/>
<keyword evidence="1" id="KW-1133">Transmembrane helix</keyword>
<keyword evidence="3" id="KW-1185">Reference proteome</keyword>
<sequence length="159" mass="18282">MNDTVQRCSIVTLRRWLAALRIICQLRSPPLIRSHANTLVLEVLLRTGSGDCSSTVNMLFTLAIRCCTSVRGNRDRIYRQSFVIDYTIGIAAVGPLCSVVSYMPTTSECHRLRDQHYSDYFNHRWFEECAGVMFHSRHELTMPRFFTTVELSLIGNSWC</sequence>
<dbReference type="EMBL" id="BPLQ01000140">
    <property type="protein sequence ID" value="GIX67961.1"/>
    <property type="molecule type" value="Genomic_DNA"/>
</dbReference>
<organism evidence="2 3">
    <name type="scientific">Caerostris darwini</name>
    <dbReference type="NCBI Taxonomy" id="1538125"/>
    <lineage>
        <taxon>Eukaryota</taxon>
        <taxon>Metazoa</taxon>
        <taxon>Ecdysozoa</taxon>
        <taxon>Arthropoda</taxon>
        <taxon>Chelicerata</taxon>
        <taxon>Arachnida</taxon>
        <taxon>Araneae</taxon>
        <taxon>Araneomorphae</taxon>
        <taxon>Entelegynae</taxon>
        <taxon>Araneoidea</taxon>
        <taxon>Araneidae</taxon>
        <taxon>Caerostris</taxon>
    </lineage>
</organism>
<accession>A0AAV4M9A1</accession>
<evidence type="ECO:0000313" key="2">
    <source>
        <dbReference type="EMBL" id="GIX67961.1"/>
    </source>
</evidence>
<evidence type="ECO:0000256" key="1">
    <source>
        <dbReference type="SAM" id="Phobius"/>
    </source>
</evidence>
<name>A0AAV4M9A1_9ARAC</name>
<protein>
    <submittedName>
        <fullName evidence="2">Uncharacterized protein</fullName>
    </submittedName>
</protein>
<keyword evidence="1" id="KW-0472">Membrane</keyword>
<evidence type="ECO:0000313" key="3">
    <source>
        <dbReference type="Proteomes" id="UP001054837"/>
    </source>
</evidence>
<gene>
    <name evidence="2" type="ORF">CDAR_46001</name>
</gene>
<keyword evidence="1" id="KW-0812">Transmembrane</keyword>
<proteinExistence type="predicted"/>
<reference evidence="2 3" key="1">
    <citation type="submission" date="2021-06" db="EMBL/GenBank/DDBJ databases">
        <title>Caerostris darwini draft genome.</title>
        <authorList>
            <person name="Kono N."/>
            <person name="Arakawa K."/>
        </authorList>
    </citation>
    <scope>NUCLEOTIDE SEQUENCE [LARGE SCALE GENOMIC DNA]</scope>
</reference>
<comment type="caution">
    <text evidence="2">The sequence shown here is derived from an EMBL/GenBank/DDBJ whole genome shotgun (WGS) entry which is preliminary data.</text>
</comment>
<feature type="transmembrane region" description="Helical" evidence="1">
    <location>
        <begin position="83"/>
        <end position="103"/>
    </location>
</feature>
<dbReference type="Proteomes" id="UP001054837">
    <property type="component" value="Unassembled WGS sequence"/>
</dbReference>